<feature type="region of interest" description="Disordered" evidence="1">
    <location>
        <begin position="75"/>
        <end position="97"/>
    </location>
</feature>
<protein>
    <submittedName>
        <fullName evidence="2">Uncharacterized protein</fullName>
    </submittedName>
</protein>
<organism evidence="2 3">
    <name type="scientific">Mytilus coruscus</name>
    <name type="common">Sea mussel</name>
    <dbReference type="NCBI Taxonomy" id="42192"/>
    <lineage>
        <taxon>Eukaryota</taxon>
        <taxon>Metazoa</taxon>
        <taxon>Spiralia</taxon>
        <taxon>Lophotrochozoa</taxon>
        <taxon>Mollusca</taxon>
        <taxon>Bivalvia</taxon>
        <taxon>Autobranchia</taxon>
        <taxon>Pteriomorphia</taxon>
        <taxon>Mytilida</taxon>
        <taxon>Mytiloidea</taxon>
        <taxon>Mytilidae</taxon>
        <taxon>Mytilinae</taxon>
        <taxon>Mytilus</taxon>
    </lineage>
</organism>
<feature type="compositionally biased region" description="Polar residues" evidence="1">
    <location>
        <begin position="200"/>
        <end position="256"/>
    </location>
</feature>
<feature type="region of interest" description="Disordered" evidence="1">
    <location>
        <begin position="451"/>
        <end position="481"/>
    </location>
</feature>
<keyword evidence="3" id="KW-1185">Reference proteome</keyword>
<dbReference type="OrthoDB" id="7482953at2759"/>
<accession>A0A6J8EZ81</accession>
<reference evidence="2 3" key="1">
    <citation type="submission" date="2020-06" db="EMBL/GenBank/DDBJ databases">
        <authorList>
            <person name="Li R."/>
            <person name="Bekaert M."/>
        </authorList>
    </citation>
    <scope>NUCLEOTIDE SEQUENCE [LARGE SCALE GENOMIC DNA]</scope>
    <source>
        <strain evidence="3">wild</strain>
    </source>
</reference>
<proteinExistence type="predicted"/>
<sequence>MEIMQKKNEGPAENQYRQTNIQQDNQNRNNTEQMRDELEKTIKMEMQGQMVEMRFKQLESQMQWHQNDSRWNIHGIGQCHQNDPRQFNPGQGQLYQNDHKQYNPVHRQFHQNDPRQFNLGQSQSHQNDHLHRQYYPGQGQVNQNDQRQYNPRQGQCHQNDQRQNNPGHGQFHQNGHRQYNPGQGQFHQNDQRPSYLGQGQFHQNDQRQYNPGQGQFHQNGHRQYNPGQGQFHQNDQRPSNLGQGQFHQNDQMQYNPGQDELHQNDQRQYNPGKGQFHLKGHRGYHPGQSKPQQDQLHRKWSTLYNPGIANNIKLTWKPGLILELCPSNYLMGLQNRPQPPAYQQTSYHHNHNKVINEIHENKENNKETLDYITELNTQRQEQNQVRALIKDKQNEEIDVKLAQAIDRLATPEYSIYEEQNVITKENPSTMEYNPQGQEENTISMDAKIRNSEKATTVPDKEKIVTSNGHTPNNILSNQHTA</sequence>
<dbReference type="AlphaFoldDB" id="A0A6J8EZ81"/>
<evidence type="ECO:0000313" key="2">
    <source>
        <dbReference type="EMBL" id="CAC5425082.1"/>
    </source>
</evidence>
<evidence type="ECO:0000256" key="1">
    <source>
        <dbReference type="SAM" id="MobiDB-lite"/>
    </source>
</evidence>
<feature type="compositionally biased region" description="Basic and acidic residues" evidence="1">
    <location>
        <begin position="451"/>
        <end position="463"/>
    </location>
</feature>
<feature type="region of interest" description="Disordered" evidence="1">
    <location>
        <begin position="135"/>
        <end position="296"/>
    </location>
</feature>
<gene>
    <name evidence="2" type="ORF">MCOR_56931</name>
</gene>
<dbReference type="Proteomes" id="UP000507470">
    <property type="component" value="Unassembled WGS sequence"/>
</dbReference>
<feature type="compositionally biased region" description="Polar residues" evidence="1">
    <location>
        <begin position="79"/>
        <end position="96"/>
    </location>
</feature>
<feature type="compositionally biased region" description="Polar residues" evidence="1">
    <location>
        <begin position="464"/>
        <end position="481"/>
    </location>
</feature>
<feature type="region of interest" description="Disordered" evidence="1">
    <location>
        <begin position="1"/>
        <end position="32"/>
    </location>
</feature>
<feature type="compositionally biased region" description="Basic and acidic residues" evidence="1">
    <location>
        <begin position="1"/>
        <end position="10"/>
    </location>
</feature>
<name>A0A6J8EZ81_MYTCO</name>
<dbReference type="EMBL" id="CACVKT020010157">
    <property type="protein sequence ID" value="CAC5425082.1"/>
    <property type="molecule type" value="Genomic_DNA"/>
</dbReference>
<evidence type="ECO:0000313" key="3">
    <source>
        <dbReference type="Proteomes" id="UP000507470"/>
    </source>
</evidence>
<feature type="compositionally biased region" description="Polar residues" evidence="1">
    <location>
        <begin position="139"/>
        <end position="192"/>
    </location>
</feature>
<feature type="compositionally biased region" description="Polar residues" evidence="1">
    <location>
        <begin position="15"/>
        <end position="32"/>
    </location>
</feature>